<keyword evidence="2" id="KW-1185">Reference proteome</keyword>
<dbReference type="Proteomes" id="UP001161325">
    <property type="component" value="Unassembled WGS sequence"/>
</dbReference>
<dbReference type="RefSeq" id="WP_284349055.1">
    <property type="nucleotide sequence ID" value="NZ_BRXS01000002.1"/>
</dbReference>
<organism evidence="1 2">
    <name type="scientific">Roseisolibacter agri</name>
    <dbReference type="NCBI Taxonomy" id="2014610"/>
    <lineage>
        <taxon>Bacteria</taxon>
        <taxon>Pseudomonadati</taxon>
        <taxon>Gemmatimonadota</taxon>
        <taxon>Gemmatimonadia</taxon>
        <taxon>Gemmatimonadales</taxon>
        <taxon>Gemmatimonadaceae</taxon>
        <taxon>Roseisolibacter</taxon>
    </lineage>
</organism>
<dbReference type="EMBL" id="BRXS01000002">
    <property type="protein sequence ID" value="GLC24610.1"/>
    <property type="molecule type" value="Genomic_DNA"/>
</dbReference>
<proteinExistence type="predicted"/>
<protein>
    <submittedName>
        <fullName evidence="1">Uncharacterized protein</fullName>
    </submittedName>
</protein>
<accession>A0AA37V0J3</accession>
<evidence type="ECO:0000313" key="1">
    <source>
        <dbReference type="EMBL" id="GLC24610.1"/>
    </source>
</evidence>
<sequence length="111" mass="12008">MTRADIDYIVLDALANDLESVEDILRLANHPEIGWADLAGGAVAEFSVLLALPHLMEDGLVQAYVLDADEGHLEELPVGTQPSVSLDECYFGLTPQGRLVHASWEPPTDLA</sequence>
<name>A0AA37V0J3_9BACT</name>
<dbReference type="AlphaFoldDB" id="A0AA37V0J3"/>
<reference evidence="1" key="1">
    <citation type="submission" date="2022-08" db="EMBL/GenBank/DDBJ databases">
        <title>Draft genome sequencing of Roseisolibacter agri AW1220.</title>
        <authorList>
            <person name="Tobiishi Y."/>
            <person name="Tonouchi A."/>
        </authorList>
    </citation>
    <scope>NUCLEOTIDE SEQUENCE</scope>
    <source>
        <strain evidence="1">AW1220</strain>
    </source>
</reference>
<comment type="caution">
    <text evidence="1">The sequence shown here is derived from an EMBL/GenBank/DDBJ whole genome shotgun (WGS) entry which is preliminary data.</text>
</comment>
<evidence type="ECO:0000313" key="2">
    <source>
        <dbReference type="Proteomes" id="UP001161325"/>
    </source>
</evidence>
<gene>
    <name evidence="1" type="ORF">rosag_11230</name>
</gene>